<proteinExistence type="predicted"/>
<dbReference type="InterPro" id="IPR000276">
    <property type="entry name" value="GPCR_Rhodpsn"/>
</dbReference>
<dbReference type="GO" id="GO:0001591">
    <property type="term" value="F:dopamine neurotransmitter receptor activity, coupled via Gi/Go"/>
    <property type="evidence" value="ECO:0007669"/>
    <property type="project" value="TreeGrafter"/>
</dbReference>
<evidence type="ECO:0000313" key="14">
    <source>
        <dbReference type="Proteomes" id="UP001152320"/>
    </source>
</evidence>
<keyword evidence="6 11" id="KW-0472">Membrane</keyword>
<gene>
    <name evidence="13" type="ORF">HOLleu_07253</name>
</gene>
<dbReference type="Proteomes" id="UP001152320">
    <property type="component" value="Chromosome 3"/>
</dbReference>
<comment type="caution">
    <text evidence="13">The sequence shown here is derived from an EMBL/GenBank/DDBJ whole genome shotgun (WGS) entry which is preliminary data.</text>
</comment>
<dbReference type="GO" id="GO:0045202">
    <property type="term" value="C:synapse"/>
    <property type="evidence" value="ECO:0007669"/>
    <property type="project" value="GOC"/>
</dbReference>
<reference evidence="13" key="1">
    <citation type="submission" date="2021-10" db="EMBL/GenBank/DDBJ databases">
        <title>Tropical sea cucumber genome reveals ecological adaptation and Cuvierian tubules defense mechanism.</title>
        <authorList>
            <person name="Chen T."/>
        </authorList>
    </citation>
    <scope>NUCLEOTIDE SEQUENCE</scope>
    <source>
        <strain evidence="13">Nanhai2018</strain>
        <tissue evidence="13">Muscle</tissue>
    </source>
</reference>
<feature type="transmembrane region" description="Helical" evidence="11">
    <location>
        <begin position="70"/>
        <end position="92"/>
    </location>
</feature>
<dbReference type="PRINTS" id="PR00237">
    <property type="entry name" value="GPCRRHODOPSN"/>
</dbReference>
<evidence type="ECO:0000256" key="11">
    <source>
        <dbReference type="SAM" id="Phobius"/>
    </source>
</evidence>
<dbReference type="Gene3D" id="1.20.1070.10">
    <property type="entry name" value="Rhodopsin 7-helix transmembrane proteins"/>
    <property type="match status" value="2"/>
</dbReference>
<keyword evidence="8 13" id="KW-0675">Receptor</keyword>
<dbReference type="OrthoDB" id="10071887at2759"/>
<keyword evidence="2" id="KW-1003">Cell membrane</keyword>
<feature type="transmembrane region" description="Helical" evidence="11">
    <location>
        <begin position="112"/>
        <end position="135"/>
    </location>
</feature>
<evidence type="ECO:0000256" key="9">
    <source>
        <dbReference type="ARBA" id="ARBA00023224"/>
    </source>
</evidence>
<dbReference type="InterPro" id="IPR017452">
    <property type="entry name" value="GPCR_Rhodpsn_7TM"/>
</dbReference>
<organism evidence="13 14">
    <name type="scientific">Holothuria leucospilota</name>
    <name type="common">Black long sea cucumber</name>
    <name type="synonym">Mertensiothuria leucospilota</name>
    <dbReference type="NCBI Taxonomy" id="206669"/>
    <lineage>
        <taxon>Eukaryota</taxon>
        <taxon>Metazoa</taxon>
        <taxon>Echinodermata</taxon>
        <taxon>Eleutherozoa</taxon>
        <taxon>Echinozoa</taxon>
        <taxon>Holothuroidea</taxon>
        <taxon>Aspidochirotacea</taxon>
        <taxon>Aspidochirotida</taxon>
        <taxon>Holothuriidae</taxon>
        <taxon>Holothuria</taxon>
    </lineage>
</organism>
<comment type="subcellular location">
    <subcellularLocation>
        <location evidence="1">Cell membrane</location>
        <topology evidence="1">Multi-pass membrane protein</topology>
    </subcellularLocation>
</comment>
<feature type="transmembrane region" description="Helical" evidence="11">
    <location>
        <begin position="156"/>
        <end position="176"/>
    </location>
</feature>
<keyword evidence="7" id="KW-1015">Disulfide bond</keyword>
<evidence type="ECO:0000259" key="12">
    <source>
        <dbReference type="PROSITE" id="PS50262"/>
    </source>
</evidence>
<feature type="transmembrane region" description="Helical" evidence="11">
    <location>
        <begin position="196"/>
        <end position="216"/>
    </location>
</feature>
<name>A0A9Q1HFH7_HOLLE</name>
<dbReference type="Pfam" id="PF00001">
    <property type="entry name" value="7tm_1"/>
    <property type="match status" value="1"/>
</dbReference>
<feature type="transmembrane region" description="Helical" evidence="11">
    <location>
        <begin position="37"/>
        <end position="58"/>
    </location>
</feature>
<keyword evidence="9" id="KW-0807">Transducer</keyword>
<dbReference type="PROSITE" id="PS50262">
    <property type="entry name" value="G_PROTEIN_RECEP_F1_2"/>
    <property type="match status" value="1"/>
</dbReference>
<evidence type="ECO:0000256" key="10">
    <source>
        <dbReference type="SAM" id="MobiDB-lite"/>
    </source>
</evidence>
<feature type="region of interest" description="Disordered" evidence="10">
    <location>
        <begin position="241"/>
        <end position="286"/>
    </location>
</feature>
<evidence type="ECO:0000256" key="3">
    <source>
        <dbReference type="ARBA" id="ARBA00022692"/>
    </source>
</evidence>
<evidence type="ECO:0000256" key="7">
    <source>
        <dbReference type="ARBA" id="ARBA00023157"/>
    </source>
</evidence>
<evidence type="ECO:0000256" key="4">
    <source>
        <dbReference type="ARBA" id="ARBA00022989"/>
    </source>
</evidence>
<dbReference type="GO" id="GO:0005886">
    <property type="term" value="C:plasma membrane"/>
    <property type="evidence" value="ECO:0007669"/>
    <property type="project" value="UniProtKB-SubCell"/>
</dbReference>
<accession>A0A9Q1HFH7</accession>
<evidence type="ECO:0000256" key="8">
    <source>
        <dbReference type="ARBA" id="ARBA00023170"/>
    </source>
</evidence>
<evidence type="ECO:0000313" key="13">
    <source>
        <dbReference type="EMBL" id="KAJ8044489.1"/>
    </source>
</evidence>
<dbReference type="AlphaFoldDB" id="A0A9Q1HFH7"/>
<protein>
    <submittedName>
        <fullName evidence="13">Muscarinic acetylcholine receptor M2</fullName>
    </submittedName>
</protein>
<evidence type="ECO:0000256" key="6">
    <source>
        <dbReference type="ARBA" id="ARBA00023136"/>
    </source>
</evidence>
<dbReference type="EMBL" id="JAIZAY010000003">
    <property type="protein sequence ID" value="KAJ8044489.1"/>
    <property type="molecule type" value="Genomic_DNA"/>
</dbReference>
<keyword evidence="4 11" id="KW-1133">Transmembrane helix</keyword>
<dbReference type="PANTHER" id="PTHR24248">
    <property type="entry name" value="ADRENERGIC RECEPTOR-RELATED G-PROTEIN COUPLED RECEPTOR"/>
    <property type="match status" value="1"/>
</dbReference>
<sequence length="479" mass="53617">MTSALVTFNGSSETGTTEAPFSFTWELTPIFSPIESIPWYLLAFASIFLNGLILISFAKEKRLRTYINYYVINLAIADFCVSIYVMPVYAVVTMLGHYWPFFGYYGCKIFQGVSYSFVTVTILAVIAICSDRFYATVAPIHYFSHRSKGAAFRINVICWIVAFCIWIPFNTLWPIWTPSSLVVQTACGPDYGKTFLATMVAISVLFWFPILIITLMNATVYYEIAKSGALSVGKSFEDKSSSRRDTQVTSLSQDSMSHETSDGVTTSQAENAHKNRSFVPDNENPGMNEVTNNGTWIGAADVYLNQVKGENDETNEIQEGLLVVIRTNNKDITKNSSKNDIVVDGISRVPSKQIVVTSQSHDTTKTEGTTEKLNETAGLHKNSLSMNEQTRKKESVKESVKAFRILSVIVLSYFLSWVMFGVVVVYISLCWRGRQVKCTSGTVDLIAQYLSLCNSLFNPICYATVQPLLRETIAKIFRR</sequence>
<keyword evidence="14" id="KW-1185">Reference proteome</keyword>
<feature type="transmembrane region" description="Helical" evidence="11">
    <location>
        <begin position="402"/>
        <end position="429"/>
    </location>
</feature>
<evidence type="ECO:0000256" key="1">
    <source>
        <dbReference type="ARBA" id="ARBA00004651"/>
    </source>
</evidence>
<keyword evidence="3 11" id="KW-0812">Transmembrane</keyword>
<keyword evidence="5" id="KW-0297">G-protein coupled receptor</keyword>
<feature type="domain" description="G-protein coupled receptors family 1 profile" evidence="12">
    <location>
        <begin position="49"/>
        <end position="462"/>
    </location>
</feature>
<dbReference type="GO" id="GO:0004930">
    <property type="term" value="F:G protein-coupled receptor activity"/>
    <property type="evidence" value="ECO:0007669"/>
    <property type="project" value="UniProtKB-KW"/>
</dbReference>
<dbReference type="SUPFAM" id="SSF81321">
    <property type="entry name" value="Family A G protein-coupled receptor-like"/>
    <property type="match status" value="1"/>
</dbReference>
<dbReference type="PANTHER" id="PTHR24248:SF125">
    <property type="entry name" value="DOPAMINE D2-LIKE RECEPTOR"/>
    <property type="match status" value="1"/>
</dbReference>
<evidence type="ECO:0000256" key="2">
    <source>
        <dbReference type="ARBA" id="ARBA00022475"/>
    </source>
</evidence>
<evidence type="ECO:0000256" key="5">
    <source>
        <dbReference type="ARBA" id="ARBA00023040"/>
    </source>
</evidence>